<gene>
    <name evidence="4" type="ORF">AR543_07255</name>
</gene>
<accession>A0A172ZDS9</accession>
<dbReference type="PANTHER" id="PTHR43695">
    <property type="entry name" value="PUTATIVE (AFU_ORTHOLOGUE AFUA_2G17250)-RELATED"/>
    <property type="match status" value="1"/>
</dbReference>
<evidence type="ECO:0000256" key="3">
    <source>
        <dbReference type="SAM" id="SignalP"/>
    </source>
</evidence>
<keyword evidence="3" id="KW-0732">Signal</keyword>
<dbReference type="AlphaFoldDB" id="A0A172ZDS9"/>
<keyword evidence="5" id="KW-1185">Reference proteome</keyword>
<proteinExistence type="inferred from homology"/>
<sequence length="293" mass="32073">MRNKATIQRRMPFMLLSIITCLGTLFGYGGASAAPSTTIVQDATHGVTNNFTTPAVTQDVYTHLPTIYLAGDSTVQTYREAQRPQAGWGQMIGQYLDDSIAVSNQAIGGRSSRSFIEQGRLDTIISQIQPGDYLMIQFGHNDADRKPERYTPVQDYHNYLKVYIHGARSKGATPILVTPVSRRDYNASGQFNVSFPEYVAAMKQVAAETQTPLLDLSARSVAYYNSVGIEGTTSIFLHVQPGLYPYFPNGVVDNTHFQEYGAMQIAGLVAEGIRDLGLPLSEHVLNPASSAVQ</sequence>
<dbReference type="GO" id="GO:0016788">
    <property type="term" value="F:hydrolase activity, acting on ester bonds"/>
    <property type="evidence" value="ECO:0007669"/>
    <property type="project" value="InterPro"/>
</dbReference>
<dbReference type="Pfam" id="PF00657">
    <property type="entry name" value="Lipase_GDSL"/>
    <property type="match status" value="1"/>
</dbReference>
<comment type="similarity">
    <text evidence="1">Belongs to the 'GDSL' lipolytic enzyme family.</text>
</comment>
<evidence type="ECO:0000313" key="4">
    <source>
        <dbReference type="EMBL" id="ANF95821.1"/>
    </source>
</evidence>
<dbReference type="STRING" id="1616788.AR543_07255"/>
<dbReference type="Proteomes" id="UP000078148">
    <property type="component" value="Chromosome"/>
</dbReference>
<evidence type="ECO:0000313" key="5">
    <source>
        <dbReference type="Proteomes" id="UP000078148"/>
    </source>
</evidence>
<reference evidence="5" key="1">
    <citation type="submission" date="2015-10" db="EMBL/GenBank/DDBJ databases">
        <title>Genome of Paenibacillus bovis sp. nov.</title>
        <authorList>
            <person name="Wu Z."/>
            <person name="Gao C."/>
            <person name="Liu Z."/>
            <person name="Zheng H."/>
        </authorList>
    </citation>
    <scope>NUCLEOTIDE SEQUENCE [LARGE SCALE GENOMIC DNA]</scope>
    <source>
        <strain evidence="5">BD3526</strain>
    </source>
</reference>
<dbReference type="Gene3D" id="3.40.50.1110">
    <property type="entry name" value="SGNH hydrolase"/>
    <property type="match status" value="1"/>
</dbReference>
<dbReference type="SUPFAM" id="SSF52266">
    <property type="entry name" value="SGNH hydrolase"/>
    <property type="match status" value="1"/>
</dbReference>
<protein>
    <submittedName>
        <fullName evidence="4">Uncharacterized protein</fullName>
    </submittedName>
</protein>
<dbReference type="InterPro" id="IPR037459">
    <property type="entry name" value="RhgT-like"/>
</dbReference>
<dbReference type="InterPro" id="IPR036514">
    <property type="entry name" value="SGNH_hydro_sf"/>
</dbReference>
<dbReference type="KEGG" id="pbv:AR543_07255"/>
<organism evidence="4 5">
    <name type="scientific">Paenibacillus bovis</name>
    <dbReference type="NCBI Taxonomy" id="1616788"/>
    <lineage>
        <taxon>Bacteria</taxon>
        <taxon>Bacillati</taxon>
        <taxon>Bacillota</taxon>
        <taxon>Bacilli</taxon>
        <taxon>Bacillales</taxon>
        <taxon>Paenibacillaceae</taxon>
        <taxon>Paenibacillus</taxon>
    </lineage>
</organism>
<evidence type="ECO:0000256" key="2">
    <source>
        <dbReference type="ARBA" id="ARBA00022801"/>
    </source>
</evidence>
<dbReference type="InterPro" id="IPR001087">
    <property type="entry name" value="GDSL"/>
</dbReference>
<name>A0A172ZDS9_9BACL</name>
<dbReference type="OrthoDB" id="9807041at2"/>
<feature type="chain" id="PRO_5008005777" evidence="3">
    <location>
        <begin position="34"/>
        <end position="293"/>
    </location>
</feature>
<dbReference type="CDD" id="cd01821">
    <property type="entry name" value="Rhamnogalacturan_acetylesterase_like"/>
    <property type="match status" value="1"/>
</dbReference>
<keyword evidence="2" id="KW-0378">Hydrolase</keyword>
<evidence type="ECO:0000256" key="1">
    <source>
        <dbReference type="ARBA" id="ARBA00008668"/>
    </source>
</evidence>
<feature type="signal peptide" evidence="3">
    <location>
        <begin position="1"/>
        <end position="33"/>
    </location>
</feature>
<dbReference type="EMBL" id="CP013023">
    <property type="protein sequence ID" value="ANF95821.1"/>
    <property type="molecule type" value="Genomic_DNA"/>
</dbReference>
<reference evidence="4 5" key="2">
    <citation type="journal article" date="2016" name="Int. J. Syst. Evol. Microbiol.">
        <title>Paenibacillus bovis sp. nov., isolated from raw yak (Bos grunniens) milk.</title>
        <authorList>
            <person name="Gao C."/>
            <person name="Han J."/>
            <person name="Liu Z."/>
            <person name="Xu X."/>
            <person name="Hang F."/>
            <person name="Wu Z."/>
        </authorList>
    </citation>
    <scope>NUCLEOTIDE SEQUENCE [LARGE SCALE GENOMIC DNA]</scope>
    <source>
        <strain evidence="4 5">BD3526</strain>
    </source>
</reference>
<dbReference type="PANTHER" id="PTHR43695:SF1">
    <property type="entry name" value="RHAMNOGALACTURONAN ACETYLESTERASE"/>
    <property type="match status" value="1"/>
</dbReference>